<comment type="caution">
    <text evidence="2">The sequence shown here is derived from an EMBL/GenBank/DDBJ whole genome shotgun (WGS) entry which is preliminary data.</text>
</comment>
<feature type="region of interest" description="Disordered" evidence="1">
    <location>
        <begin position="1"/>
        <end position="63"/>
    </location>
</feature>
<gene>
    <name evidence="2" type="ORF">DERYTH_LOCUS27532</name>
</gene>
<feature type="non-terminal residue" evidence="2">
    <location>
        <position position="1"/>
    </location>
</feature>
<dbReference type="AlphaFoldDB" id="A0A9N9KE40"/>
<name>A0A9N9KE40_9GLOM</name>
<sequence>EECDKSNADVITTKRGSGNISPRSEIVSFAEEEEGIDGDDERLTTAHESSDEEGKEGNEIDDT</sequence>
<keyword evidence="3" id="KW-1185">Reference proteome</keyword>
<protein>
    <submittedName>
        <fullName evidence="2">22668_t:CDS:1</fullName>
    </submittedName>
</protein>
<dbReference type="Proteomes" id="UP000789405">
    <property type="component" value="Unassembled WGS sequence"/>
</dbReference>
<feature type="compositionally biased region" description="Acidic residues" evidence="1">
    <location>
        <begin position="30"/>
        <end position="40"/>
    </location>
</feature>
<dbReference type="EMBL" id="CAJVPY010063667">
    <property type="protein sequence ID" value="CAG8823614.1"/>
    <property type="molecule type" value="Genomic_DNA"/>
</dbReference>
<proteinExistence type="predicted"/>
<evidence type="ECO:0000256" key="1">
    <source>
        <dbReference type="SAM" id="MobiDB-lite"/>
    </source>
</evidence>
<reference evidence="2" key="1">
    <citation type="submission" date="2021-06" db="EMBL/GenBank/DDBJ databases">
        <authorList>
            <person name="Kallberg Y."/>
            <person name="Tangrot J."/>
            <person name="Rosling A."/>
        </authorList>
    </citation>
    <scope>NUCLEOTIDE SEQUENCE</scope>
    <source>
        <strain evidence="2">MA453B</strain>
    </source>
</reference>
<evidence type="ECO:0000313" key="2">
    <source>
        <dbReference type="EMBL" id="CAG8823614.1"/>
    </source>
</evidence>
<evidence type="ECO:0000313" key="3">
    <source>
        <dbReference type="Proteomes" id="UP000789405"/>
    </source>
</evidence>
<feature type="compositionally biased region" description="Acidic residues" evidence="1">
    <location>
        <begin position="50"/>
        <end position="63"/>
    </location>
</feature>
<accession>A0A9N9KE40</accession>
<organism evidence="2 3">
    <name type="scientific">Dentiscutata erythropus</name>
    <dbReference type="NCBI Taxonomy" id="1348616"/>
    <lineage>
        <taxon>Eukaryota</taxon>
        <taxon>Fungi</taxon>
        <taxon>Fungi incertae sedis</taxon>
        <taxon>Mucoromycota</taxon>
        <taxon>Glomeromycotina</taxon>
        <taxon>Glomeromycetes</taxon>
        <taxon>Diversisporales</taxon>
        <taxon>Gigasporaceae</taxon>
        <taxon>Dentiscutata</taxon>
    </lineage>
</organism>